<reference evidence="2" key="1">
    <citation type="journal article" date="2024" name="Front. Bioeng. Biotechnol.">
        <title>Genome-scale model development and genomic sequencing of the oleaginous clade Lipomyces.</title>
        <authorList>
            <person name="Czajka J.J."/>
            <person name="Han Y."/>
            <person name="Kim J."/>
            <person name="Mondo S.J."/>
            <person name="Hofstad B.A."/>
            <person name="Robles A."/>
            <person name="Haridas S."/>
            <person name="Riley R."/>
            <person name="LaButti K."/>
            <person name="Pangilinan J."/>
            <person name="Andreopoulos W."/>
            <person name="Lipzen A."/>
            <person name="Yan J."/>
            <person name="Wang M."/>
            <person name="Ng V."/>
            <person name="Grigoriev I.V."/>
            <person name="Spatafora J.W."/>
            <person name="Magnuson J.K."/>
            <person name="Baker S.E."/>
            <person name="Pomraning K.R."/>
        </authorList>
    </citation>
    <scope>NUCLEOTIDE SEQUENCE [LARGE SCALE GENOMIC DNA]</scope>
    <source>
        <strain evidence="2">CBS 10300</strain>
    </source>
</reference>
<accession>A0ACC3TXH3</accession>
<protein>
    <submittedName>
        <fullName evidence="1">Vps51/Vps67-domain-containing protein</fullName>
    </submittedName>
</protein>
<dbReference type="Proteomes" id="UP001489719">
    <property type="component" value="Unassembled WGS sequence"/>
</dbReference>
<evidence type="ECO:0000313" key="1">
    <source>
        <dbReference type="EMBL" id="KAK9325332.1"/>
    </source>
</evidence>
<sequence length="260" mass="28925">MSARQTPLASAPASARTSSESTSTIRSVSSSAPHGAQLRSTHRGTPTRSTAAAARRHALREFYAIGQDRYTAGVPPSDIDRPDFRPDVWLDKFVRDNKTKDVLNKENTLLHEIRALDGEGKALVYDNYNKLISATETIQSMRGNMDPLQPTTSALEPAVAHIAEVSTTLIATLSERRRKNDAEDVSGKSKLFSSKEKAEFLRAIVDAPRRIRELIQKGEVEKARADWDMIEPVLNKLKRINGVDMIMEDCINALKLERKT</sequence>
<keyword evidence="2" id="KW-1185">Reference proteome</keyword>
<organism evidence="1 2">
    <name type="scientific">Lipomyces orientalis</name>
    <dbReference type="NCBI Taxonomy" id="1233043"/>
    <lineage>
        <taxon>Eukaryota</taxon>
        <taxon>Fungi</taxon>
        <taxon>Dikarya</taxon>
        <taxon>Ascomycota</taxon>
        <taxon>Saccharomycotina</taxon>
        <taxon>Lipomycetes</taxon>
        <taxon>Lipomycetales</taxon>
        <taxon>Lipomycetaceae</taxon>
        <taxon>Lipomyces</taxon>
    </lineage>
</organism>
<evidence type="ECO:0000313" key="2">
    <source>
        <dbReference type="Proteomes" id="UP001489719"/>
    </source>
</evidence>
<gene>
    <name evidence="1" type="ORF">V1517DRAFT_314629</name>
</gene>
<proteinExistence type="predicted"/>
<dbReference type="EMBL" id="MU970041">
    <property type="protein sequence ID" value="KAK9325332.1"/>
    <property type="molecule type" value="Genomic_DNA"/>
</dbReference>
<comment type="caution">
    <text evidence="1">The sequence shown here is derived from an EMBL/GenBank/DDBJ whole genome shotgun (WGS) entry which is preliminary data.</text>
</comment>
<name>A0ACC3TXH3_9ASCO</name>